<comment type="subcellular location">
    <subcellularLocation>
        <location evidence="1">Membrane</location>
        <topology evidence="1">Multi-pass membrane protein</topology>
    </subcellularLocation>
</comment>
<dbReference type="PANTHER" id="PTHR23128">
    <property type="entry name" value="SERPENTINE RECEPTOR, CLASS E (EPSILON)-RELATED"/>
    <property type="match status" value="1"/>
</dbReference>
<name>A0A1I7TXD3_9PELO</name>
<dbReference type="AlphaFoldDB" id="A0A1I7TXD3"/>
<dbReference type="Pfam" id="PF03125">
    <property type="entry name" value="Sre"/>
    <property type="match status" value="1"/>
</dbReference>
<evidence type="ECO:0000256" key="5">
    <source>
        <dbReference type="ARBA" id="ARBA00023136"/>
    </source>
</evidence>
<keyword evidence="7" id="KW-1185">Reference proteome</keyword>
<proteinExistence type="inferred from homology"/>
<feature type="transmembrane region" description="Helical" evidence="6">
    <location>
        <begin position="20"/>
        <end position="41"/>
    </location>
</feature>
<dbReference type="PANTHER" id="PTHR23128:SF132">
    <property type="entry name" value="SERPENTINE RECEPTOR, CLASS E (EPSILON)-RELATED"/>
    <property type="match status" value="1"/>
</dbReference>
<protein>
    <submittedName>
        <fullName evidence="8">Inner membrane protein</fullName>
    </submittedName>
</protein>
<reference evidence="8" key="1">
    <citation type="submission" date="2016-11" db="UniProtKB">
        <authorList>
            <consortium name="WormBaseParasite"/>
        </authorList>
    </citation>
    <scope>IDENTIFICATION</scope>
</reference>
<evidence type="ECO:0000256" key="6">
    <source>
        <dbReference type="SAM" id="Phobius"/>
    </source>
</evidence>
<evidence type="ECO:0000256" key="1">
    <source>
        <dbReference type="ARBA" id="ARBA00004141"/>
    </source>
</evidence>
<evidence type="ECO:0000313" key="7">
    <source>
        <dbReference type="Proteomes" id="UP000095282"/>
    </source>
</evidence>
<keyword evidence="3 6" id="KW-0812">Transmembrane</keyword>
<evidence type="ECO:0000256" key="4">
    <source>
        <dbReference type="ARBA" id="ARBA00022989"/>
    </source>
</evidence>
<dbReference type="InterPro" id="IPR004151">
    <property type="entry name" value="7TM_GPCR_serpentine_rcpt_Sre"/>
</dbReference>
<evidence type="ECO:0000313" key="8">
    <source>
        <dbReference type="WBParaSite" id="Csp11.Scaffold629.g12745.t2"/>
    </source>
</evidence>
<dbReference type="GO" id="GO:0016020">
    <property type="term" value="C:membrane"/>
    <property type="evidence" value="ECO:0007669"/>
    <property type="project" value="UniProtKB-SubCell"/>
</dbReference>
<keyword evidence="4 6" id="KW-1133">Transmembrane helix</keyword>
<keyword evidence="5 6" id="KW-0472">Membrane</keyword>
<organism evidence="7 8">
    <name type="scientific">Caenorhabditis tropicalis</name>
    <dbReference type="NCBI Taxonomy" id="1561998"/>
    <lineage>
        <taxon>Eukaryota</taxon>
        <taxon>Metazoa</taxon>
        <taxon>Ecdysozoa</taxon>
        <taxon>Nematoda</taxon>
        <taxon>Chromadorea</taxon>
        <taxon>Rhabditida</taxon>
        <taxon>Rhabditina</taxon>
        <taxon>Rhabditomorpha</taxon>
        <taxon>Rhabditoidea</taxon>
        <taxon>Rhabditidae</taxon>
        <taxon>Peloderinae</taxon>
        <taxon>Caenorhabditis</taxon>
    </lineage>
</organism>
<dbReference type="WBParaSite" id="Csp11.Scaffold629.g12745.t2">
    <property type="protein sequence ID" value="Csp11.Scaffold629.g12745.t2"/>
    <property type="gene ID" value="Csp11.Scaffold629.g12745"/>
</dbReference>
<accession>A0A1I7TXD3</accession>
<comment type="similarity">
    <text evidence="2">Belongs to the nematode receptor-like protein sre family.</text>
</comment>
<evidence type="ECO:0000256" key="3">
    <source>
        <dbReference type="ARBA" id="ARBA00022692"/>
    </source>
</evidence>
<dbReference type="GO" id="GO:0007606">
    <property type="term" value="P:sensory perception of chemical stimulus"/>
    <property type="evidence" value="ECO:0007669"/>
    <property type="project" value="InterPro"/>
</dbReference>
<evidence type="ECO:0000256" key="2">
    <source>
        <dbReference type="ARBA" id="ARBA00006803"/>
    </source>
</evidence>
<sequence length="73" mass="8687">MLERVFATWFIKDYEQKKRYYVAFGIILLMMLMSTLTAHIFNSKYVNGNCITSAVPINNRTVIVNEEQFEHMY</sequence>
<dbReference type="Proteomes" id="UP000095282">
    <property type="component" value="Unplaced"/>
</dbReference>